<dbReference type="PANTHER" id="PTHR43092:SF2">
    <property type="entry name" value="HERCYNYLCYSTEINE SULFOXIDE LYASE"/>
    <property type="match status" value="1"/>
</dbReference>
<dbReference type="GO" id="GO:0016740">
    <property type="term" value="F:transferase activity"/>
    <property type="evidence" value="ECO:0007669"/>
    <property type="project" value="UniProtKB-KW"/>
</dbReference>
<dbReference type="OrthoDB" id="5978656at2759"/>
<evidence type="ECO:0000313" key="4">
    <source>
        <dbReference type="Proteomes" id="UP000245884"/>
    </source>
</evidence>
<proteinExistence type="predicted"/>
<keyword evidence="3" id="KW-0808">Transferase</keyword>
<dbReference type="SUPFAM" id="SSF53383">
    <property type="entry name" value="PLP-dependent transferases"/>
    <property type="match status" value="1"/>
</dbReference>
<organism evidence="3 4">
    <name type="scientific">Jaminaea rosea</name>
    <dbReference type="NCBI Taxonomy" id="1569628"/>
    <lineage>
        <taxon>Eukaryota</taxon>
        <taxon>Fungi</taxon>
        <taxon>Dikarya</taxon>
        <taxon>Basidiomycota</taxon>
        <taxon>Ustilaginomycotina</taxon>
        <taxon>Exobasidiomycetes</taxon>
        <taxon>Microstromatales</taxon>
        <taxon>Microstromatales incertae sedis</taxon>
        <taxon>Jaminaea</taxon>
    </lineage>
</organism>
<name>A0A316UKP5_9BASI</name>
<sequence>MLVSLNCNRLVNATDTLTSLSARLPAGAFGSCPKPVMEASHAWSVKAEENPDLFRRFTYPTQLRSILRRLSSERLPHCPASTLALIRNATTGTNAVLRGIPWQEGDHILCLSTVYGALDRTIDYIIEHSATSGTPKPTKVTMEVTYPISHEELLKTFTAKLSALRSEGKRVRLATFDAVSSHPGVLLPWERLCVLCREHNVLSLVDAAHAFGQIDCSLLGSSAAPADFWVSNVHKWSFAPRGCAIFYVPAQNRHFVPSTLPTSWGWKAKASSSLATPGVAADEEWAAAWRDPGTDQVSHYLSVDAALDFVRDRLGGEERVRRYNTSLARIGGAEVARILGTEILDVEGKEEERLTACMVTVRLPLVSRAIGPDATKWVWQMGGEGFFFETLQDDFATNIPILAHNNRVYARLSAQVWLDVDDFAYAGRALKEVCRRVNEGDMPAAKASVGAEAAGQPVEAA</sequence>
<dbReference type="Gene3D" id="3.40.640.10">
    <property type="entry name" value="Type I PLP-dependent aspartate aminotransferase-like (Major domain)"/>
    <property type="match status" value="1"/>
</dbReference>
<evidence type="ECO:0000259" key="2">
    <source>
        <dbReference type="Pfam" id="PF00266"/>
    </source>
</evidence>
<dbReference type="GeneID" id="37031588"/>
<dbReference type="Proteomes" id="UP000245884">
    <property type="component" value="Unassembled WGS sequence"/>
</dbReference>
<evidence type="ECO:0000256" key="1">
    <source>
        <dbReference type="ARBA" id="ARBA00022898"/>
    </source>
</evidence>
<dbReference type="EMBL" id="KZ819675">
    <property type="protein sequence ID" value="PWN25504.1"/>
    <property type="molecule type" value="Genomic_DNA"/>
</dbReference>
<dbReference type="InterPro" id="IPR000192">
    <property type="entry name" value="Aminotrans_V_dom"/>
</dbReference>
<dbReference type="Pfam" id="PF00266">
    <property type="entry name" value="Aminotran_5"/>
    <property type="match status" value="1"/>
</dbReference>
<dbReference type="STRING" id="1569628.A0A316UKP5"/>
<evidence type="ECO:0000313" key="3">
    <source>
        <dbReference type="EMBL" id="PWN25504.1"/>
    </source>
</evidence>
<dbReference type="AlphaFoldDB" id="A0A316UKP5"/>
<accession>A0A316UKP5</accession>
<reference evidence="3 4" key="1">
    <citation type="journal article" date="2018" name="Mol. Biol. Evol.">
        <title>Broad Genomic Sampling Reveals a Smut Pathogenic Ancestry of the Fungal Clade Ustilaginomycotina.</title>
        <authorList>
            <person name="Kijpornyongpan T."/>
            <person name="Mondo S.J."/>
            <person name="Barry K."/>
            <person name="Sandor L."/>
            <person name="Lee J."/>
            <person name="Lipzen A."/>
            <person name="Pangilinan J."/>
            <person name="LaButti K."/>
            <person name="Hainaut M."/>
            <person name="Henrissat B."/>
            <person name="Grigoriev I.V."/>
            <person name="Spatafora J.W."/>
            <person name="Aime M.C."/>
        </authorList>
    </citation>
    <scope>NUCLEOTIDE SEQUENCE [LARGE SCALE GENOMIC DNA]</scope>
    <source>
        <strain evidence="3 4">MCA 5214</strain>
    </source>
</reference>
<dbReference type="PANTHER" id="PTHR43092">
    <property type="entry name" value="L-CYSTEINE DESULFHYDRASE"/>
    <property type="match status" value="1"/>
</dbReference>
<dbReference type="InterPro" id="IPR015421">
    <property type="entry name" value="PyrdxlP-dep_Trfase_major"/>
</dbReference>
<keyword evidence="1" id="KW-0663">Pyridoxal phosphate</keyword>
<feature type="domain" description="Aminotransferase class V" evidence="2">
    <location>
        <begin position="142"/>
        <end position="354"/>
    </location>
</feature>
<keyword evidence="4" id="KW-1185">Reference proteome</keyword>
<dbReference type="InterPro" id="IPR015424">
    <property type="entry name" value="PyrdxlP-dep_Trfase"/>
</dbReference>
<gene>
    <name evidence="3" type="ORF">BDZ90DRAFT_67045</name>
</gene>
<dbReference type="RefSeq" id="XP_025360116.1">
    <property type="nucleotide sequence ID" value="XM_025509765.1"/>
</dbReference>
<protein>
    <submittedName>
        <fullName evidence="3">PLP-dependent transferase</fullName>
    </submittedName>
</protein>